<dbReference type="Gene3D" id="3.90.105.50">
    <property type="match status" value="1"/>
</dbReference>
<comment type="caution">
    <text evidence="1">The sequence shown here is derived from an EMBL/GenBank/DDBJ whole genome shotgun (WGS) entry which is preliminary data.</text>
</comment>
<dbReference type="EMBL" id="QVLU01000020">
    <property type="protein sequence ID" value="RGE68569.1"/>
    <property type="molecule type" value="Genomic_DNA"/>
</dbReference>
<protein>
    <submittedName>
        <fullName evidence="1">Uncharacterized protein</fullName>
    </submittedName>
</protein>
<sequence>MKEMLSVISSSICFSACVSNNQLQSVSVKLCFLSLTKICKLIDEHPDAEFILWNGCGVQIKRRLFEKYVDEYLTAI</sequence>
<reference evidence="1 2" key="1">
    <citation type="submission" date="2018-08" db="EMBL/GenBank/DDBJ databases">
        <title>A genome reference for cultivated species of the human gut microbiota.</title>
        <authorList>
            <person name="Zou Y."/>
            <person name="Xue W."/>
            <person name="Luo G."/>
        </authorList>
    </citation>
    <scope>NUCLEOTIDE SEQUENCE [LARGE SCALE GENOMIC DNA]</scope>
    <source>
        <strain evidence="1 2">AF26-4BH</strain>
    </source>
</reference>
<proteinExistence type="predicted"/>
<name>A0A3E3IN89_9FIRM</name>
<dbReference type="InterPro" id="IPR038148">
    <property type="entry name" value="Tn1545/Tn916_Xis"/>
</dbReference>
<evidence type="ECO:0000313" key="2">
    <source>
        <dbReference type="Proteomes" id="UP000261166"/>
    </source>
</evidence>
<dbReference type="OrthoDB" id="1630043at2"/>
<evidence type="ECO:0000313" key="1">
    <source>
        <dbReference type="EMBL" id="RGE68569.1"/>
    </source>
</evidence>
<dbReference type="Proteomes" id="UP000261166">
    <property type="component" value="Unassembled WGS sequence"/>
</dbReference>
<dbReference type="AlphaFoldDB" id="A0A3E3IN89"/>
<gene>
    <name evidence="1" type="ORF">DWY69_20120</name>
</gene>
<organism evidence="1 2">
    <name type="scientific">Eisenbergiella massiliensis</name>
    <dbReference type="NCBI Taxonomy" id="1720294"/>
    <lineage>
        <taxon>Bacteria</taxon>
        <taxon>Bacillati</taxon>
        <taxon>Bacillota</taxon>
        <taxon>Clostridia</taxon>
        <taxon>Lachnospirales</taxon>
        <taxon>Lachnospiraceae</taxon>
        <taxon>Eisenbergiella</taxon>
    </lineage>
</organism>
<accession>A0A3E3IN89</accession>